<dbReference type="PROSITE" id="PS51820">
    <property type="entry name" value="PA14"/>
    <property type="match status" value="1"/>
</dbReference>
<feature type="region of interest" description="Disordered" evidence="1">
    <location>
        <begin position="153"/>
        <end position="196"/>
    </location>
</feature>
<gene>
    <name evidence="3" type="ORF">VHEMI10319</name>
</gene>
<feature type="compositionally biased region" description="Low complexity" evidence="1">
    <location>
        <begin position="394"/>
        <end position="683"/>
    </location>
</feature>
<feature type="region of interest" description="Disordered" evidence="1">
    <location>
        <begin position="327"/>
        <end position="360"/>
    </location>
</feature>
<dbReference type="Proteomes" id="UP000039046">
    <property type="component" value="Unassembled WGS sequence"/>
</dbReference>
<keyword evidence="4" id="KW-1185">Reference proteome</keyword>
<dbReference type="InterPro" id="IPR037524">
    <property type="entry name" value="PA14/GLEYA"/>
</dbReference>
<dbReference type="Pfam" id="PF10528">
    <property type="entry name" value="GLEYA"/>
    <property type="match status" value="2"/>
</dbReference>
<protein>
    <recommendedName>
        <fullName evidence="2">PA14 domain-containing protein</fullName>
    </recommendedName>
</protein>
<dbReference type="HOGENOM" id="CLU_279418_0_0_1"/>
<accession>A0A0A1TRZ1</accession>
<name>A0A0A1TRZ1_9HYPO</name>
<dbReference type="STRING" id="1531966.A0A0A1TRZ1"/>
<dbReference type="InterPro" id="IPR018871">
    <property type="entry name" value="GLEYA_adhesin_domain"/>
</dbReference>
<evidence type="ECO:0000313" key="4">
    <source>
        <dbReference type="Proteomes" id="UP000039046"/>
    </source>
</evidence>
<evidence type="ECO:0000259" key="2">
    <source>
        <dbReference type="PROSITE" id="PS51820"/>
    </source>
</evidence>
<dbReference type="EMBL" id="CDHN01000007">
    <property type="protein sequence ID" value="CEJ94808.1"/>
    <property type="molecule type" value="Genomic_DNA"/>
</dbReference>
<dbReference type="AlphaFoldDB" id="A0A0A1TRZ1"/>
<sequence length="1128" mass="115946">MRGNTTPLLGVLAAAAYAYPNANTHADTQSCSVCVTTYLVLVPCSTMISSTGLKSLATALSSSSSRCDDYTTVTSPYTGTGSITAVITSTISPSGTNKGTKIVITPVVRTSTLPGTSTSSSSTSSTRVSHTSTTSADNYVTITAPYTGTGSISAPTTSTIPPSGTNPGTKVVITPVSTTSSKLKTSTSRTSISSTVTRDTSTFVVSATSTTRDNYVTVTAPYTGTDSITAPITSTISPSGTNPGTKIIITPVTKTLSSSKISLSSTGPLESTTVASTTTASDTYITITAPYTGTGSITAPITSTIPPSGTNPGTKVVITPVKTAASSSSMSLSSTSPQSSSVSASSKVSSTPTNASSSSKSVSVSSVSALVSTTTSDTYITIITPYTGTGTITGPITSTIPPTGTNPGTKVIITPIKTPTSSSSAVLSNTSSSTSSSSTPTLSTFTSSSVVSTSSVPDISASSMSKASSTEASTSASSSSTSNSSRSASSISTSQSKSSALKTSYSSTPSSEPSSSSLSTFQSSTSTLSTATSSTTTSSIVQPSSSETSKLGQSSSSTSSTPVTSTTPDAKITTTTSTSSSSSVPVTSSSSPSAVSSSSPPPTSSTSYTSSTMPSGLVTTSTSTSSYSVSSSSSSVPASKISSTSTSSTSSTVSSSAAITTSSSTTTSSTTTSSTTASSTTTSALPTPSCSGLAWSYYQLDHGNDVGHMPWHTRHGEPIISRKWTYDMLNLTMALALQKPTKEGISKRVGWGGNCGNPVLPDGTGALQRGFFIMQHYGYFKPKTAGTYTFSVPYADDSAFVWLGDKAVKGWDQRNADVASWIAPSGPGRAPFSLTVTTPGELIPFRILMAEAMWCSSYSVVVTDPKNKPILGMTDAQYDDQFVSDCGGVDWGLPTSIDAPVVPSDFPASPVDAPLSVQQGFTWQYFGLDEGNGNGNVSAYSVEDASKFINSGAQEWASKRTNVRRALSHRKPLLDGVSQLVHQPVTAGEQLRLFGKTYPQYNPRFMAVQYTSYFVPNMAGAYVFSISAAYDAAYLWMGDKAKASDGWGNDNADLIAWRGAPEKKFTVEVQQQQVGTPVPMRLLLVHSWSGLAPTYSLSLTVKDPGDITILSNTKQTGKHFVTNSELAK</sequence>
<organism evidence="3 4">
    <name type="scientific">[Torrubiella] hemipterigena</name>
    <dbReference type="NCBI Taxonomy" id="1531966"/>
    <lineage>
        <taxon>Eukaryota</taxon>
        <taxon>Fungi</taxon>
        <taxon>Dikarya</taxon>
        <taxon>Ascomycota</taxon>
        <taxon>Pezizomycotina</taxon>
        <taxon>Sordariomycetes</taxon>
        <taxon>Hypocreomycetidae</taxon>
        <taxon>Hypocreales</taxon>
        <taxon>Clavicipitaceae</taxon>
        <taxon>Clavicipitaceae incertae sedis</taxon>
        <taxon>'Torrubiella' clade</taxon>
    </lineage>
</organism>
<dbReference type="Gene3D" id="2.60.120.1560">
    <property type="match status" value="2"/>
</dbReference>
<feature type="domain" description="PA14" evidence="2">
    <location>
        <begin position="719"/>
        <end position="877"/>
    </location>
</feature>
<evidence type="ECO:0000313" key="3">
    <source>
        <dbReference type="EMBL" id="CEJ94808.1"/>
    </source>
</evidence>
<evidence type="ECO:0000256" key="1">
    <source>
        <dbReference type="SAM" id="MobiDB-lite"/>
    </source>
</evidence>
<feature type="region of interest" description="Disordered" evidence="1">
    <location>
        <begin position="394"/>
        <end position="687"/>
    </location>
</feature>
<proteinExistence type="predicted"/>
<feature type="compositionally biased region" description="Polar residues" evidence="1">
    <location>
        <begin position="153"/>
        <end position="168"/>
    </location>
</feature>
<dbReference type="OrthoDB" id="4405280at2759"/>
<reference evidence="3 4" key="1">
    <citation type="journal article" date="2015" name="Genome Announc.">
        <title>Draft Genome Sequence and Gene Annotation of the Entomopathogenic Fungus Verticillium hemipterigenum.</title>
        <authorList>
            <person name="Horn F."/>
            <person name="Habel A."/>
            <person name="Scharf D.H."/>
            <person name="Dworschak J."/>
            <person name="Brakhage A.A."/>
            <person name="Guthke R."/>
            <person name="Hertweck C."/>
            <person name="Linde J."/>
        </authorList>
    </citation>
    <scope>NUCLEOTIDE SEQUENCE [LARGE SCALE GENOMIC DNA]</scope>
</reference>
<feature type="compositionally biased region" description="Low complexity" evidence="1">
    <location>
        <begin position="176"/>
        <end position="196"/>
    </location>
</feature>
<feature type="region of interest" description="Disordered" evidence="1">
    <location>
        <begin position="113"/>
        <end position="133"/>
    </location>
</feature>